<dbReference type="Gene3D" id="3.30.70.960">
    <property type="entry name" value="SEA domain"/>
    <property type="match status" value="1"/>
</dbReference>
<evidence type="ECO:0000313" key="3">
    <source>
        <dbReference type="Proteomes" id="UP000515135"/>
    </source>
</evidence>
<evidence type="ECO:0000259" key="2">
    <source>
        <dbReference type="PROSITE" id="PS50024"/>
    </source>
</evidence>
<keyword evidence="1" id="KW-0472">Membrane</keyword>
<dbReference type="RefSeq" id="XP_019630568.1">
    <property type="nucleotide sequence ID" value="XM_019775009.1"/>
</dbReference>
<dbReference type="Proteomes" id="UP000515135">
    <property type="component" value="Unplaced"/>
</dbReference>
<feature type="domain" description="SEA" evidence="2">
    <location>
        <begin position="1"/>
        <end position="108"/>
    </location>
</feature>
<dbReference type="Pfam" id="PF01390">
    <property type="entry name" value="SEA"/>
    <property type="match status" value="1"/>
</dbReference>
<dbReference type="SUPFAM" id="SSF82671">
    <property type="entry name" value="SEA domain"/>
    <property type="match status" value="1"/>
</dbReference>
<dbReference type="InterPro" id="IPR000082">
    <property type="entry name" value="SEA_dom"/>
</dbReference>
<dbReference type="PROSITE" id="PS50024">
    <property type="entry name" value="SEA"/>
    <property type="match status" value="1"/>
</dbReference>
<dbReference type="KEGG" id="bbel:109474664"/>
<gene>
    <name evidence="4" type="primary">LOC109474664</name>
</gene>
<name>A0A6P4Z211_BRABE</name>
<evidence type="ECO:0000256" key="1">
    <source>
        <dbReference type="SAM" id="Phobius"/>
    </source>
</evidence>
<keyword evidence="3" id="KW-1185">Reference proteome</keyword>
<dbReference type="OrthoDB" id="9947814at2759"/>
<accession>A0A6P4Z211</accession>
<reference evidence="4" key="1">
    <citation type="submission" date="2025-08" db="UniProtKB">
        <authorList>
            <consortium name="RefSeq"/>
        </authorList>
    </citation>
    <scope>IDENTIFICATION</scope>
    <source>
        <tissue evidence="4">Gonad</tissue>
    </source>
</reference>
<dbReference type="InterPro" id="IPR036364">
    <property type="entry name" value="SEA_dom_sf"/>
</dbReference>
<protein>
    <submittedName>
        <fullName evidence="4">Uncharacterized protein LOC109474664</fullName>
    </submittedName>
</protein>
<dbReference type="AlphaFoldDB" id="A0A6P4Z211"/>
<evidence type="ECO:0000313" key="4">
    <source>
        <dbReference type="RefSeq" id="XP_019630568.1"/>
    </source>
</evidence>
<proteinExistence type="predicted"/>
<sequence length="174" mass="19347">MVKVNFTEDLNNRDSLAFRTLAYRVTTVIYTYLKQSTLANVILSVSITRFRPGSVIADYNVNVNSSAADDVNGTDIAAALRTAIRNDSTNNDSLGIQRASLCQKESEDQICGQVDYELSVVVKLLAAMGGFLVVILLTVVCKGSLKESSKRSSRHKWSVYKTEAHNYMYIPRIR</sequence>
<keyword evidence="1" id="KW-0812">Transmembrane</keyword>
<organism evidence="3 4">
    <name type="scientific">Branchiostoma belcheri</name>
    <name type="common">Amphioxus</name>
    <dbReference type="NCBI Taxonomy" id="7741"/>
    <lineage>
        <taxon>Eukaryota</taxon>
        <taxon>Metazoa</taxon>
        <taxon>Chordata</taxon>
        <taxon>Cephalochordata</taxon>
        <taxon>Leptocardii</taxon>
        <taxon>Amphioxiformes</taxon>
        <taxon>Branchiostomatidae</taxon>
        <taxon>Branchiostoma</taxon>
    </lineage>
</organism>
<dbReference type="GeneID" id="109474664"/>
<keyword evidence="1" id="KW-1133">Transmembrane helix</keyword>
<feature type="transmembrane region" description="Helical" evidence="1">
    <location>
        <begin position="124"/>
        <end position="145"/>
    </location>
</feature>